<dbReference type="GO" id="GO:0016779">
    <property type="term" value="F:nucleotidyltransferase activity"/>
    <property type="evidence" value="ECO:0007669"/>
    <property type="project" value="UniProtKB-KW"/>
</dbReference>
<accession>A0ABC8A3F7</accession>
<dbReference type="AlphaFoldDB" id="A0ABC8A3F7"/>
<feature type="domain" description="Cytidyltransferase-like" evidence="3">
    <location>
        <begin position="12"/>
        <end position="132"/>
    </location>
</feature>
<reference evidence="4 5" key="1">
    <citation type="submission" date="2014-07" db="EMBL/GenBank/DDBJ databases">
        <title>Genome sequence of Lactococcus lactis subsp. lactis NCDO 2118, a GABA-producing strain.</title>
        <authorList>
            <person name="Oliveira L.C."/>
            <person name="Saraiva T.D.L."/>
            <person name="Soares S.C."/>
            <person name="Ramos R.T.J."/>
            <person name="Sa P.H.C.G."/>
            <person name="Carneiro A.R."/>
            <person name="Miranda F."/>
            <person name="Freire M."/>
            <person name="Renan W."/>
            <person name="Oliveira A.F.Jr."/>
            <person name="Santos A.R."/>
            <person name="Pinto A.C."/>
            <person name="Souza B.M."/>
            <person name="Castro C.P."/>
            <person name="Diniz C.A.A."/>
            <person name="Rocha C.S."/>
            <person name="Mariano D.C.B."/>
            <person name="Aguiar E.L."/>
            <person name="Folador E.L."/>
            <person name="Barbosa E.G.V."/>
            <person name="Aburjaile F.F."/>
            <person name="Goncalves L.A."/>
            <person name="Guimaraes L.C."/>
            <person name="Azevedo M.S.P."/>
            <person name="Agresti P.C.M."/>
            <person name="Faria R.F."/>
            <person name="Tiwari S."/>
            <person name="Almeida S.S."/>
            <person name="Hassan S.S."/>
            <person name="Pereira V.B."/>
            <person name="Abreu V.A.C."/>
            <person name="Pereira U.P."/>
            <person name="Dorella F.A."/>
            <person name="Carvalho A.F."/>
            <person name="Pereira F.L."/>
            <person name="Leal C.A.G."/>
            <person name="Figueiredo H.C.P."/>
            <person name="Silva A."/>
            <person name="Miyoshi A."/>
            <person name="Azevedo V."/>
        </authorList>
    </citation>
    <scope>NUCLEOTIDE SEQUENCE [LARGE SCALE GENOMIC DNA]</scope>
    <source>
        <strain evidence="4 5">NCDO 2118</strain>
    </source>
</reference>
<dbReference type="InterPro" id="IPR014729">
    <property type="entry name" value="Rossmann-like_a/b/a_fold"/>
</dbReference>
<gene>
    <name evidence="4" type="primary">tagD1</name>
    <name evidence="4" type="ORF">NCDO2118_0211</name>
</gene>
<dbReference type="RefSeq" id="WP_012897049.1">
    <property type="nucleotide sequence ID" value="NZ_CP009054.1"/>
</dbReference>
<sequence>MKENEKEKIVLVAGTFDILHESHINMLRNARNLGDKLIVMLSTDEFNATKGKKAYQEYDTRKYVLESVRYVDLVIPEQSWDDKALYIDMFDVDIFAMGDDWRGKFDFLKDEFPHLKIMYFPRGKISSSKVKEELGKLYQKKNESD</sequence>
<name>A0ABC8A3F7_LACLL</name>
<dbReference type="NCBIfam" id="TIGR01518">
    <property type="entry name" value="g3p_cytidyltrns"/>
    <property type="match status" value="1"/>
</dbReference>
<dbReference type="Pfam" id="PF01467">
    <property type="entry name" value="CTP_transf_like"/>
    <property type="match status" value="1"/>
</dbReference>
<dbReference type="SUPFAM" id="SSF52374">
    <property type="entry name" value="Nucleotidylyl transferase"/>
    <property type="match status" value="1"/>
</dbReference>
<proteinExistence type="predicted"/>
<organism evidence="4 5">
    <name type="scientific">Lactococcus lactis subsp. lactis NCDO 2118</name>
    <dbReference type="NCBI Taxonomy" id="1117941"/>
    <lineage>
        <taxon>Bacteria</taxon>
        <taxon>Bacillati</taxon>
        <taxon>Bacillota</taxon>
        <taxon>Bacilli</taxon>
        <taxon>Lactobacillales</taxon>
        <taxon>Streptococcaceae</taxon>
        <taxon>Lactococcus</taxon>
    </lineage>
</organism>
<dbReference type="InterPro" id="IPR050385">
    <property type="entry name" value="Archaeal_FAD_synthase"/>
</dbReference>
<dbReference type="PANTHER" id="PTHR43793">
    <property type="entry name" value="FAD SYNTHASE"/>
    <property type="match status" value="1"/>
</dbReference>
<dbReference type="InterPro" id="IPR006409">
    <property type="entry name" value="G3P_cytidylTrfase"/>
</dbReference>
<evidence type="ECO:0000313" key="4">
    <source>
        <dbReference type="EMBL" id="AII11711.1"/>
    </source>
</evidence>
<dbReference type="NCBIfam" id="TIGR00125">
    <property type="entry name" value="cyt_tran_rel"/>
    <property type="match status" value="1"/>
</dbReference>
<keyword evidence="1" id="KW-0808">Transferase</keyword>
<evidence type="ECO:0000256" key="2">
    <source>
        <dbReference type="ARBA" id="ARBA00022695"/>
    </source>
</evidence>
<dbReference type="Gene3D" id="3.40.50.620">
    <property type="entry name" value="HUPs"/>
    <property type="match status" value="1"/>
</dbReference>
<evidence type="ECO:0000256" key="1">
    <source>
        <dbReference type="ARBA" id="ARBA00022679"/>
    </source>
</evidence>
<dbReference type="KEGG" id="llx:NCDO2118_0211"/>
<protein>
    <submittedName>
        <fullName evidence="4">Glycerol-3-phosphate cytidylyltransferase</fullName>
    </submittedName>
</protein>
<dbReference type="InterPro" id="IPR004821">
    <property type="entry name" value="Cyt_trans-like"/>
</dbReference>
<dbReference type="Proteomes" id="UP000028594">
    <property type="component" value="Chromosome"/>
</dbReference>
<keyword evidence="2 4" id="KW-0548">Nucleotidyltransferase</keyword>
<dbReference type="EMBL" id="CP009054">
    <property type="protein sequence ID" value="AII11711.1"/>
    <property type="molecule type" value="Genomic_DNA"/>
</dbReference>
<evidence type="ECO:0000313" key="5">
    <source>
        <dbReference type="Proteomes" id="UP000028594"/>
    </source>
</evidence>
<dbReference type="PANTHER" id="PTHR43793:SF1">
    <property type="entry name" value="FAD SYNTHASE"/>
    <property type="match status" value="1"/>
</dbReference>
<evidence type="ECO:0000259" key="3">
    <source>
        <dbReference type="Pfam" id="PF01467"/>
    </source>
</evidence>